<dbReference type="InterPro" id="IPR022657">
    <property type="entry name" value="De-COase2_CS"/>
</dbReference>
<evidence type="ECO:0000313" key="5">
    <source>
        <dbReference type="Proteomes" id="UP001597048"/>
    </source>
</evidence>
<reference evidence="5" key="1">
    <citation type="journal article" date="2019" name="Int. J. Syst. Evol. Microbiol.">
        <title>The Global Catalogue of Microorganisms (GCM) 10K type strain sequencing project: providing services to taxonomists for standard genome sequencing and annotation.</title>
        <authorList>
            <consortium name="The Broad Institute Genomics Platform"/>
            <consortium name="The Broad Institute Genome Sequencing Center for Infectious Disease"/>
            <person name="Wu L."/>
            <person name="Ma J."/>
        </authorList>
    </citation>
    <scope>NUCLEOTIDE SEQUENCE [LARGE SCALE GENOMIC DNA]</scope>
    <source>
        <strain evidence="5">CCUG 60525</strain>
    </source>
</reference>
<evidence type="ECO:0000256" key="2">
    <source>
        <dbReference type="ARBA" id="ARBA00022898"/>
    </source>
</evidence>
<dbReference type="CDD" id="cd06810">
    <property type="entry name" value="PLPDE_III_ODC_DapDC_like"/>
    <property type="match status" value="1"/>
</dbReference>
<gene>
    <name evidence="4" type="ORF">ACFQ1C_08630</name>
</gene>
<dbReference type="Gene3D" id="3.20.20.10">
    <property type="entry name" value="Alanine racemase"/>
    <property type="match status" value="1"/>
</dbReference>
<keyword evidence="2" id="KW-0663">Pyridoxal phosphate</keyword>
<dbReference type="PROSITE" id="PS00879">
    <property type="entry name" value="ODR_DC_2_2"/>
    <property type="match status" value="1"/>
</dbReference>
<dbReference type="InterPro" id="IPR002433">
    <property type="entry name" value="Orn_de-COase"/>
</dbReference>
<proteinExistence type="predicted"/>
<dbReference type="SUPFAM" id="SSF51419">
    <property type="entry name" value="PLP-binding barrel"/>
    <property type="match status" value="1"/>
</dbReference>
<comment type="caution">
    <text evidence="4">The sequence shown here is derived from an EMBL/GenBank/DDBJ whole genome shotgun (WGS) entry which is preliminary data.</text>
</comment>
<accession>A0ABW3KJJ7</accession>
<organism evidence="4 5">
    <name type="scientific">Oceanisphaera ostreae</name>
    <dbReference type="NCBI Taxonomy" id="914151"/>
    <lineage>
        <taxon>Bacteria</taxon>
        <taxon>Pseudomonadati</taxon>
        <taxon>Pseudomonadota</taxon>
        <taxon>Gammaproteobacteria</taxon>
        <taxon>Aeromonadales</taxon>
        <taxon>Aeromonadaceae</taxon>
        <taxon>Oceanisphaera</taxon>
    </lineage>
</organism>
<dbReference type="PRINTS" id="PR01182">
    <property type="entry name" value="ORNDCRBXLASE"/>
</dbReference>
<dbReference type="InterPro" id="IPR029066">
    <property type="entry name" value="PLP-binding_barrel"/>
</dbReference>
<dbReference type="PANTHER" id="PTHR43727">
    <property type="entry name" value="DIAMINOPIMELATE DECARBOXYLASE"/>
    <property type="match status" value="1"/>
</dbReference>
<evidence type="ECO:0000256" key="1">
    <source>
        <dbReference type="ARBA" id="ARBA00001933"/>
    </source>
</evidence>
<dbReference type="Gene3D" id="2.40.37.10">
    <property type="entry name" value="Lyase, Ornithine Decarboxylase, Chain A, domain 1"/>
    <property type="match status" value="1"/>
</dbReference>
<protein>
    <submittedName>
        <fullName evidence="4">PLP-dependent decarboxylase</fullName>
    </submittedName>
</protein>
<keyword evidence="5" id="KW-1185">Reference proteome</keyword>
<evidence type="ECO:0000313" key="4">
    <source>
        <dbReference type="EMBL" id="MFD1008216.1"/>
    </source>
</evidence>
<feature type="domain" description="Orn/DAP/Arg decarboxylase 2 N-terminal" evidence="3">
    <location>
        <begin position="52"/>
        <end position="290"/>
    </location>
</feature>
<dbReference type="InterPro" id="IPR022653">
    <property type="entry name" value="De-COase2_pyr-phos_BS"/>
</dbReference>
<dbReference type="InterPro" id="IPR022644">
    <property type="entry name" value="De-COase2_N"/>
</dbReference>
<dbReference type="PANTHER" id="PTHR43727:SF2">
    <property type="entry name" value="GROUP IV DECARBOXYLASE"/>
    <property type="match status" value="1"/>
</dbReference>
<dbReference type="Pfam" id="PF02784">
    <property type="entry name" value="Orn_Arg_deC_N"/>
    <property type="match status" value="1"/>
</dbReference>
<comment type="cofactor">
    <cofactor evidence="1">
        <name>pyridoxal 5'-phosphate</name>
        <dbReference type="ChEBI" id="CHEBI:597326"/>
    </cofactor>
</comment>
<name>A0ABW3KJJ7_9GAMM</name>
<dbReference type="Proteomes" id="UP001597048">
    <property type="component" value="Unassembled WGS sequence"/>
</dbReference>
<sequence length="420" mass="46715">MTAIQHSTARPSWLRPAVLEPLAEHNAALQKSADTEQDEAGFFLYDLDFLEQHLSMLMRQDVIKLWFAVKANPLSRVITTLAQQGFNFDVASQGELGQVLAQDVPAERILNTGPAKSKRQMKAFLSQGVRTFVVESLNQLQWLNQAASELSCQPQVLLRVQLQWSEGEKNPLGGNEVTPFGLSCQAWQTVKVSDFPALNINGLHIFQWGNMLSNTRMFELWSQMVTPLLSLAEQLGMTLEVLDLGGGLGVDYLQTGQRLSWPTIVADLAKIKAQAGVSELWLELGRFAVAEMGYYVTSVVDRKENFQHQQLVLAGGINHLMRPAITEQPFPVAMLRASSAKPDYFDLHGPLCTSLDKLGTLAIANDVDVDDQLIFGFAGAYGFTESMPFFLCHQIAAEYVLQQGKIEQIRTAEPASWYLR</sequence>
<dbReference type="SUPFAM" id="SSF50621">
    <property type="entry name" value="Alanine racemase C-terminal domain-like"/>
    <property type="match status" value="1"/>
</dbReference>
<dbReference type="EMBL" id="JBHTJS010000035">
    <property type="protein sequence ID" value="MFD1008216.1"/>
    <property type="molecule type" value="Genomic_DNA"/>
</dbReference>
<evidence type="ECO:0000259" key="3">
    <source>
        <dbReference type="Pfam" id="PF02784"/>
    </source>
</evidence>
<dbReference type="InterPro" id="IPR009006">
    <property type="entry name" value="Ala_racemase/Decarboxylase_C"/>
</dbReference>
<dbReference type="InterPro" id="IPR000183">
    <property type="entry name" value="Orn/DAP/Arg_de-COase"/>
</dbReference>
<dbReference type="PROSITE" id="PS00878">
    <property type="entry name" value="ODR_DC_2_1"/>
    <property type="match status" value="1"/>
</dbReference>
<dbReference type="PRINTS" id="PR01179">
    <property type="entry name" value="ODADCRBXLASE"/>
</dbReference>
<dbReference type="RefSeq" id="WP_379558200.1">
    <property type="nucleotide sequence ID" value="NZ_JBHTJS010000035.1"/>
</dbReference>